<comment type="caution">
    <text evidence="1">The sequence shown here is derived from an EMBL/GenBank/DDBJ whole genome shotgun (WGS) entry which is preliminary data.</text>
</comment>
<reference evidence="1 2" key="1">
    <citation type="journal article" date="2022" name="Hortic Res">
        <title>A haplotype resolved chromosomal level avocado genome allows analysis of novel avocado genes.</title>
        <authorList>
            <person name="Nath O."/>
            <person name="Fletcher S.J."/>
            <person name="Hayward A."/>
            <person name="Shaw L.M."/>
            <person name="Masouleh A.K."/>
            <person name="Furtado A."/>
            <person name="Henry R.J."/>
            <person name="Mitter N."/>
        </authorList>
    </citation>
    <scope>NUCLEOTIDE SEQUENCE [LARGE SCALE GENOMIC DNA]</scope>
    <source>
        <strain evidence="2">cv. Hass</strain>
    </source>
</reference>
<evidence type="ECO:0000313" key="1">
    <source>
        <dbReference type="EMBL" id="KAJ8626896.1"/>
    </source>
</evidence>
<accession>A0ACC2L0I5</accession>
<keyword evidence="2" id="KW-1185">Reference proteome</keyword>
<sequence>MDLLKKVEEKWKEVTLEEALLLLVCVVLVVIIVGYCVTLLLRKRNAKTQEGAPEVVVDVVSGRSGLGREEPRGSLRWSERSKVCAAMVGEGGQGEGSGSGRRAGSPMLAMWQRRILMGEKCKLPRFSGVILYDERGRPLQQQQHLHQHQQVQVQVGTCVQRLKFGYGAGPATWPRVSSGKTSSCRDYNHEGAALRLASHSSNCIKGVLQKSMRP</sequence>
<gene>
    <name evidence="1" type="ORF">MRB53_020203</name>
</gene>
<evidence type="ECO:0000313" key="2">
    <source>
        <dbReference type="Proteomes" id="UP001234297"/>
    </source>
</evidence>
<dbReference type="Proteomes" id="UP001234297">
    <property type="component" value="Chromosome 6"/>
</dbReference>
<dbReference type="EMBL" id="CM056814">
    <property type="protein sequence ID" value="KAJ8626896.1"/>
    <property type="molecule type" value="Genomic_DNA"/>
</dbReference>
<name>A0ACC2L0I5_PERAE</name>
<proteinExistence type="predicted"/>
<protein>
    <submittedName>
        <fullName evidence="1">Uncharacterized protein</fullName>
    </submittedName>
</protein>
<organism evidence="1 2">
    <name type="scientific">Persea americana</name>
    <name type="common">Avocado</name>
    <dbReference type="NCBI Taxonomy" id="3435"/>
    <lineage>
        <taxon>Eukaryota</taxon>
        <taxon>Viridiplantae</taxon>
        <taxon>Streptophyta</taxon>
        <taxon>Embryophyta</taxon>
        <taxon>Tracheophyta</taxon>
        <taxon>Spermatophyta</taxon>
        <taxon>Magnoliopsida</taxon>
        <taxon>Magnoliidae</taxon>
        <taxon>Laurales</taxon>
        <taxon>Lauraceae</taxon>
        <taxon>Persea</taxon>
    </lineage>
</organism>